<feature type="transmembrane region" description="Helical" evidence="2">
    <location>
        <begin position="12"/>
        <end position="35"/>
    </location>
</feature>
<dbReference type="RefSeq" id="WP_175347289.1">
    <property type="nucleotide sequence ID" value="NZ_JABMCI010000060.1"/>
</dbReference>
<gene>
    <name evidence="3" type="ORF">HP550_08735</name>
</gene>
<evidence type="ECO:0008006" key="5">
    <source>
        <dbReference type="Google" id="ProtNLM"/>
    </source>
</evidence>
<evidence type="ECO:0000313" key="4">
    <source>
        <dbReference type="Proteomes" id="UP000565724"/>
    </source>
</evidence>
<dbReference type="Proteomes" id="UP000565724">
    <property type="component" value="Unassembled WGS sequence"/>
</dbReference>
<reference evidence="3 4" key="1">
    <citation type="submission" date="2020-05" db="EMBL/GenBank/DDBJ databases">
        <title>Genome Sequencing of Type Strains.</title>
        <authorList>
            <person name="Lemaire J.F."/>
            <person name="Inderbitzin P."/>
            <person name="Gregorio O.A."/>
            <person name="Collins S.B."/>
            <person name="Wespe N."/>
            <person name="Knight-Connoni V."/>
        </authorList>
    </citation>
    <scope>NUCLEOTIDE SEQUENCE [LARGE SCALE GENOMIC DNA]</scope>
    <source>
        <strain evidence="3 4">ATCC 25174</strain>
    </source>
</reference>
<dbReference type="AlphaFoldDB" id="A0A7Y6DX61"/>
<keyword evidence="2" id="KW-1133">Transmembrane helix</keyword>
<feature type="region of interest" description="Disordered" evidence="1">
    <location>
        <begin position="40"/>
        <end position="68"/>
    </location>
</feature>
<keyword evidence="2" id="KW-0472">Membrane</keyword>
<keyword evidence="4" id="KW-1185">Reference proteome</keyword>
<sequence>MSESRRLPARVYWVRRLVVLGIPLVVVAVVVWLVAGRGSGDDPTPDAQTTSAPAVDPTPSQTPTDDDGVADCAAAGLALAMTPDAVSFAAGVSATFTVSITNTSAVPCLVDAGEVQREIVITSGSDRVWSNRDCVVAGTEKRTLLLPAGGNDTTPFAWNRVRSAEGCPQGLPAPGAGTYSAQLNLAGTSAPPAVFGLG</sequence>
<proteinExistence type="predicted"/>
<dbReference type="EMBL" id="JABMCI010000060">
    <property type="protein sequence ID" value="NUU17333.1"/>
    <property type="molecule type" value="Genomic_DNA"/>
</dbReference>
<evidence type="ECO:0000256" key="1">
    <source>
        <dbReference type="SAM" id="MobiDB-lite"/>
    </source>
</evidence>
<organism evidence="3 4">
    <name type="scientific">Cellulomonas humilata</name>
    <dbReference type="NCBI Taxonomy" id="144055"/>
    <lineage>
        <taxon>Bacteria</taxon>
        <taxon>Bacillati</taxon>
        <taxon>Actinomycetota</taxon>
        <taxon>Actinomycetes</taxon>
        <taxon>Micrococcales</taxon>
        <taxon>Cellulomonadaceae</taxon>
        <taxon>Cellulomonas</taxon>
    </lineage>
</organism>
<evidence type="ECO:0000313" key="3">
    <source>
        <dbReference type="EMBL" id="NUU17333.1"/>
    </source>
</evidence>
<protein>
    <recommendedName>
        <fullName evidence="5">DUF4232 domain-containing protein</fullName>
    </recommendedName>
</protein>
<name>A0A7Y6DX61_9CELL</name>
<keyword evidence="2" id="KW-0812">Transmembrane</keyword>
<evidence type="ECO:0000256" key="2">
    <source>
        <dbReference type="SAM" id="Phobius"/>
    </source>
</evidence>
<comment type="caution">
    <text evidence="3">The sequence shown here is derived from an EMBL/GenBank/DDBJ whole genome shotgun (WGS) entry which is preliminary data.</text>
</comment>
<accession>A0A7Y6DX61</accession>